<feature type="disulfide bond" evidence="2">
    <location>
        <begin position="254"/>
        <end position="268"/>
    </location>
</feature>
<dbReference type="PANTHER" id="PTHR39613:SF1">
    <property type="entry name" value="ANCHORED CELL WALL PROTEIN, PUTATIVE (AFU_ORTHOLOGUE AFUA_4G08960)-RELATED"/>
    <property type="match status" value="1"/>
</dbReference>
<feature type="chain" id="PRO_5042827164" description="Chitin-binding type-1 domain-containing protein" evidence="4">
    <location>
        <begin position="18"/>
        <end position="608"/>
    </location>
</feature>
<keyword evidence="2" id="KW-1015">Disulfide bond</keyword>
<dbReference type="InterPro" id="IPR054508">
    <property type="entry name" value="PIR1-like_C"/>
</dbReference>
<feature type="region of interest" description="Disordered" evidence="3">
    <location>
        <begin position="290"/>
        <end position="326"/>
    </location>
</feature>
<dbReference type="PROSITE" id="PS50941">
    <property type="entry name" value="CHIT_BIND_I_2"/>
    <property type="match status" value="2"/>
</dbReference>
<dbReference type="Proteomes" id="UP001280581">
    <property type="component" value="Unassembled WGS sequence"/>
</dbReference>
<dbReference type="Pfam" id="PF09792">
    <property type="entry name" value="But2"/>
    <property type="match status" value="1"/>
</dbReference>
<proteinExistence type="predicted"/>
<gene>
    <name evidence="6" type="ORF">GRF29_19g1483870</name>
</gene>
<dbReference type="InterPro" id="IPR018620">
    <property type="entry name" value="Ubiquitin3-bd_protein_But2_C"/>
</dbReference>
<keyword evidence="4" id="KW-0732">Signal</keyword>
<dbReference type="PANTHER" id="PTHR39613">
    <property type="entry name" value="ANCHORED CELL WALL PROTEIN, PUTATIVE (AFU_ORTHOLOGUE AFUA_4G08960)-RELATED"/>
    <property type="match status" value="1"/>
</dbReference>
<feature type="disulfide bond" evidence="2">
    <location>
        <begin position="346"/>
        <end position="360"/>
    </location>
</feature>
<dbReference type="EMBL" id="WVTA01000003">
    <property type="protein sequence ID" value="KAK3214860.1"/>
    <property type="molecule type" value="Genomic_DNA"/>
</dbReference>
<evidence type="ECO:0000313" key="6">
    <source>
        <dbReference type="EMBL" id="KAK3214860.1"/>
    </source>
</evidence>
<sequence length="608" mass="65394">MLSTILFAYFGAAMASAIVPQVSDISSRTVPVSYKLILGAWIKSHGLGAVHQLPDGQLRVGDGSIPIANLTFTPNSNGGVLVDSLGRGCIATPGPAKQFQCDEGVQPGQGFDISCLGRLTYHGSEEFWVCPVDDKGIRNLYVEPIPKQMHCRYVYVNAVWPTDKAIYNRTGCKKSYDSKPWIFVWDKLYNNSNPVHPGNPDYPRQLEGWREYSNGASIDTIVGKPKGNHSVQSPDGRCGPNTGFDCFGKANGPCCSAHGWCGLSIPHCGTGCQSDFGICDASSSGGKSSISASTSSRESIKAPTSTVTTHAKPSASQSPKKSLLSPDGRCGGRDGYHCIGFSGGPCCSDKGWCGASDRHCISSEGCQPGFGKCRGFFSESTSRKSTTGEFPPSGFPTSSVSPSLAHPEAPKGTSLSLYVTKAPPHRPQDSSSSSLSHLDNKSPEYGCPHDLDGEFEFPHLIVPVAKTHPNKALGNQFNGIIDHEHCTLYNFDISPEQAGRKCSLVWIFPQEQNPMGSLYNFNAESHSPGIMEFWHLSNPASEKTTWKTLGQKQVIAAGPVYPGFSCNAKTIQCTPGHKQSFMVCGRNFSLKYFQNSGTSPIGLYIRTC</sequence>
<feature type="domain" description="Chitin-binding type-1" evidence="5">
    <location>
        <begin position="327"/>
        <end position="375"/>
    </location>
</feature>
<accession>A0AAN6M440</accession>
<organism evidence="6 7">
    <name type="scientific">Pseudopithomyces chartarum</name>
    <dbReference type="NCBI Taxonomy" id="1892770"/>
    <lineage>
        <taxon>Eukaryota</taxon>
        <taxon>Fungi</taxon>
        <taxon>Dikarya</taxon>
        <taxon>Ascomycota</taxon>
        <taxon>Pezizomycotina</taxon>
        <taxon>Dothideomycetes</taxon>
        <taxon>Pleosporomycetidae</taxon>
        <taxon>Pleosporales</taxon>
        <taxon>Massarineae</taxon>
        <taxon>Didymosphaeriaceae</taxon>
        <taxon>Pseudopithomyces</taxon>
    </lineage>
</organism>
<dbReference type="SUPFAM" id="SSF57016">
    <property type="entry name" value="Plant lectins/antimicrobial peptides"/>
    <property type="match status" value="2"/>
</dbReference>
<feature type="compositionally biased region" description="Low complexity" evidence="3">
    <location>
        <begin position="311"/>
        <end position="326"/>
    </location>
</feature>
<name>A0AAN6M440_9PLEO</name>
<feature type="domain" description="Chitin-binding type-1" evidence="5">
    <location>
        <begin position="235"/>
        <end position="281"/>
    </location>
</feature>
<comment type="caution">
    <text evidence="2">Lacks conserved residue(s) required for the propagation of feature annotation.</text>
</comment>
<dbReference type="InterPro" id="IPR036861">
    <property type="entry name" value="Endochitinase-like_sf"/>
</dbReference>
<feature type="region of interest" description="Disordered" evidence="3">
    <location>
        <begin position="384"/>
        <end position="441"/>
    </location>
</feature>
<dbReference type="CDD" id="cd11618">
    <property type="entry name" value="ChtBD1_1"/>
    <property type="match status" value="2"/>
</dbReference>
<protein>
    <recommendedName>
        <fullName evidence="5">Chitin-binding type-1 domain-containing protein</fullName>
    </recommendedName>
</protein>
<evidence type="ECO:0000259" key="5">
    <source>
        <dbReference type="PROSITE" id="PS50941"/>
    </source>
</evidence>
<dbReference type="InterPro" id="IPR001002">
    <property type="entry name" value="Chitin-bd_1"/>
</dbReference>
<dbReference type="Pfam" id="PF22799">
    <property type="entry name" value="PIR1-like_C"/>
    <property type="match status" value="1"/>
</dbReference>
<dbReference type="AlphaFoldDB" id="A0AAN6M440"/>
<evidence type="ECO:0000256" key="4">
    <source>
        <dbReference type="SAM" id="SignalP"/>
    </source>
</evidence>
<reference evidence="6 7" key="1">
    <citation type="submission" date="2021-02" db="EMBL/GenBank/DDBJ databases">
        <title>Genome assembly of Pseudopithomyces chartarum.</title>
        <authorList>
            <person name="Jauregui R."/>
            <person name="Singh J."/>
            <person name="Voisey C."/>
        </authorList>
    </citation>
    <scope>NUCLEOTIDE SEQUENCE [LARGE SCALE GENOMIC DNA]</scope>
    <source>
        <strain evidence="6 7">AGR01</strain>
    </source>
</reference>
<evidence type="ECO:0000256" key="3">
    <source>
        <dbReference type="SAM" id="MobiDB-lite"/>
    </source>
</evidence>
<comment type="caution">
    <text evidence="6">The sequence shown here is derived from an EMBL/GenBank/DDBJ whole genome shotgun (WGS) entry which is preliminary data.</text>
</comment>
<keyword evidence="1 2" id="KW-0147">Chitin-binding</keyword>
<keyword evidence="7" id="KW-1185">Reference proteome</keyword>
<dbReference type="GO" id="GO:0008061">
    <property type="term" value="F:chitin binding"/>
    <property type="evidence" value="ECO:0007669"/>
    <property type="project" value="UniProtKB-UniRule"/>
</dbReference>
<dbReference type="Gene3D" id="3.30.60.10">
    <property type="entry name" value="Endochitinase-like"/>
    <property type="match status" value="2"/>
</dbReference>
<evidence type="ECO:0000256" key="1">
    <source>
        <dbReference type="ARBA" id="ARBA00022669"/>
    </source>
</evidence>
<feature type="signal peptide" evidence="4">
    <location>
        <begin position="1"/>
        <end position="17"/>
    </location>
</feature>
<evidence type="ECO:0000313" key="7">
    <source>
        <dbReference type="Proteomes" id="UP001280581"/>
    </source>
</evidence>
<evidence type="ECO:0000256" key="2">
    <source>
        <dbReference type="PROSITE-ProRule" id="PRU00261"/>
    </source>
</evidence>